<sequence>MDKSIITVKILGTAQDGGIPQANCFCNNCTEAINNPSKKRFASSLGILLPDLKKWYMLDATPDFKDQLLLINKDHQAFKLDGIILSHAHIGHYTGLMFLGKEAMATNELDIFAGNKMKNMLTKHFPWKQLVDLNNINIKDLIADHPIKLESNLTITPLEVPHRNEYSETFGFVISGLNKKILYIPDIDKWEEWDCNLVDIASKVDYCFIDATFYSEEELKQLGRNFKDIPHPYITDSMDLLQKVVDRNKCEVYFLHFNHTNPILNSGSAERTALKNRGFKIAEEGMEFHL</sequence>
<dbReference type="Proteomes" id="UP000761411">
    <property type="component" value="Unassembled WGS sequence"/>
</dbReference>
<evidence type="ECO:0000313" key="3">
    <source>
        <dbReference type="Proteomes" id="UP000761411"/>
    </source>
</evidence>
<dbReference type="SUPFAM" id="SSF56281">
    <property type="entry name" value="Metallo-hydrolase/oxidoreductase"/>
    <property type="match status" value="1"/>
</dbReference>
<protein>
    <submittedName>
        <fullName evidence="2">Pyrroloquinoline quinone biosynthesis protein PqqB</fullName>
    </submittedName>
</protein>
<gene>
    <name evidence="2" type="ORF">DYI25_14680</name>
</gene>
<dbReference type="RefSeq" id="WP_213370183.1">
    <property type="nucleotide sequence ID" value="NZ_QTKX01000002.1"/>
</dbReference>
<evidence type="ECO:0000313" key="2">
    <source>
        <dbReference type="EMBL" id="MBS8265669.1"/>
    </source>
</evidence>
<dbReference type="InterPro" id="IPR001279">
    <property type="entry name" value="Metallo-B-lactamas"/>
</dbReference>
<name>A0A944CME3_9BACI</name>
<proteinExistence type="predicted"/>
<keyword evidence="3" id="KW-1185">Reference proteome</keyword>
<accession>A0A944CME3</accession>
<dbReference type="PANTHER" id="PTHR42663:SF7">
    <property type="entry name" value="COENZYME PQQ SYNTHESIS PROTEIN B"/>
    <property type="match status" value="1"/>
</dbReference>
<dbReference type="Pfam" id="PF12706">
    <property type="entry name" value="Lactamase_B_2"/>
    <property type="match status" value="1"/>
</dbReference>
<evidence type="ECO:0000259" key="1">
    <source>
        <dbReference type="Pfam" id="PF12706"/>
    </source>
</evidence>
<comment type="caution">
    <text evidence="2">The sequence shown here is derived from an EMBL/GenBank/DDBJ whole genome shotgun (WGS) entry which is preliminary data.</text>
</comment>
<feature type="domain" description="Metallo-beta-lactamase" evidence="1">
    <location>
        <begin position="55"/>
        <end position="247"/>
    </location>
</feature>
<dbReference type="PANTHER" id="PTHR42663">
    <property type="entry name" value="HYDROLASE C777.06C-RELATED-RELATED"/>
    <property type="match status" value="1"/>
</dbReference>
<organism evidence="2 3">
    <name type="scientific">Mesobacillus boroniphilus</name>
    <dbReference type="NCBI Taxonomy" id="308892"/>
    <lineage>
        <taxon>Bacteria</taxon>
        <taxon>Bacillati</taxon>
        <taxon>Bacillota</taxon>
        <taxon>Bacilli</taxon>
        <taxon>Bacillales</taxon>
        <taxon>Bacillaceae</taxon>
        <taxon>Mesobacillus</taxon>
    </lineage>
</organism>
<reference evidence="2 3" key="1">
    <citation type="journal article" date="2021" name="Microorganisms">
        <title>Bacterial Dimethylsulfoniopropionate Biosynthesis in the East China Sea.</title>
        <authorList>
            <person name="Liu J."/>
            <person name="Zhang Y."/>
            <person name="Liu J."/>
            <person name="Zhong H."/>
            <person name="Williams B.T."/>
            <person name="Zheng Y."/>
            <person name="Curson A.R.J."/>
            <person name="Sun C."/>
            <person name="Sun H."/>
            <person name="Song D."/>
            <person name="Wagner Mackenzie B."/>
            <person name="Bermejo Martinez A."/>
            <person name="Todd J.D."/>
            <person name="Zhang X.H."/>
        </authorList>
    </citation>
    <scope>NUCLEOTIDE SEQUENCE [LARGE SCALE GENOMIC DNA]</scope>
    <source>
        <strain evidence="2 3">ESS08</strain>
    </source>
</reference>
<dbReference type="EMBL" id="QTKX01000002">
    <property type="protein sequence ID" value="MBS8265669.1"/>
    <property type="molecule type" value="Genomic_DNA"/>
</dbReference>
<dbReference type="AlphaFoldDB" id="A0A944CME3"/>
<dbReference type="Gene3D" id="3.60.15.10">
    <property type="entry name" value="Ribonuclease Z/Hydroxyacylglutathione hydrolase-like"/>
    <property type="match status" value="1"/>
</dbReference>
<dbReference type="InterPro" id="IPR036866">
    <property type="entry name" value="RibonucZ/Hydroxyglut_hydro"/>
</dbReference>